<dbReference type="AlphaFoldDB" id="D8SQM2"/>
<feature type="region of interest" description="Disordered" evidence="5">
    <location>
        <begin position="1"/>
        <end position="31"/>
    </location>
</feature>
<dbReference type="GO" id="GO:1990570">
    <property type="term" value="P:GDP-mannose transmembrane transport"/>
    <property type="evidence" value="ECO:0000318"/>
    <property type="project" value="GO_Central"/>
</dbReference>
<evidence type="ECO:0000256" key="5">
    <source>
        <dbReference type="SAM" id="MobiDB-lite"/>
    </source>
</evidence>
<dbReference type="InParanoid" id="D8SQM2"/>
<keyword evidence="9" id="KW-1185">Reference proteome</keyword>
<reference evidence="8 9" key="1">
    <citation type="journal article" date="2011" name="Science">
        <title>The Selaginella genome identifies genetic changes associated with the evolution of vascular plants.</title>
        <authorList>
            <person name="Banks J.A."/>
            <person name="Nishiyama T."/>
            <person name="Hasebe M."/>
            <person name="Bowman J.L."/>
            <person name="Gribskov M."/>
            <person name="dePamphilis C."/>
            <person name="Albert V.A."/>
            <person name="Aono N."/>
            <person name="Aoyama T."/>
            <person name="Ambrose B.A."/>
            <person name="Ashton N.W."/>
            <person name="Axtell M.J."/>
            <person name="Barker E."/>
            <person name="Barker M.S."/>
            <person name="Bennetzen J.L."/>
            <person name="Bonawitz N.D."/>
            <person name="Chapple C."/>
            <person name="Cheng C."/>
            <person name="Correa L.G."/>
            <person name="Dacre M."/>
            <person name="DeBarry J."/>
            <person name="Dreyer I."/>
            <person name="Elias M."/>
            <person name="Engstrom E.M."/>
            <person name="Estelle M."/>
            <person name="Feng L."/>
            <person name="Finet C."/>
            <person name="Floyd S.K."/>
            <person name="Frommer W.B."/>
            <person name="Fujita T."/>
            <person name="Gramzow L."/>
            <person name="Gutensohn M."/>
            <person name="Harholt J."/>
            <person name="Hattori M."/>
            <person name="Heyl A."/>
            <person name="Hirai T."/>
            <person name="Hiwatashi Y."/>
            <person name="Ishikawa M."/>
            <person name="Iwata M."/>
            <person name="Karol K.G."/>
            <person name="Koehler B."/>
            <person name="Kolukisaoglu U."/>
            <person name="Kubo M."/>
            <person name="Kurata T."/>
            <person name="Lalonde S."/>
            <person name="Li K."/>
            <person name="Li Y."/>
            <person name="Litt A."/>
            <person name="Lyons E."/>
            <person name="Manning G."/>
            <person name="Maruyama T."/>
            <person name="Michael T.P."/>
            <person name="Mikami K."/>
            <person name="Miyazaki S."/>
            <person name="Morinaga S."/>
            <person name="Murata T."/>
            <person name="Mueller-Roeber B."/>
            <person name="Nelson D.R."/>
            <person name="Obara M."/>
            <person name="Oguri Y."/>
            <person name="Olmstead R.G."/>
            <person name="Onodera N."/>
            <person name="Petersen B.L."/>
            <person name="Pils B."/>
            <person name="Prigge M."/>
            <person name="Rensing S.A."/>
            <person name="Riano-Pachon D.M."/>
            <person name="Roberts A.W."/>
            <person name="Sato Y."/>
            <person name="Scheller H.V."/>
            <person name="Schulz B."/>
            <person name="Schulz C."/>
            <person name="Shakirov E.V."/>
            <person name="Shibagaki N."/>
            <person name="Shinohara N."/>
            <person name="Shippen D.E."/>
            <person name="Soerensen I."/>
            <person name="Sotooka R."/>
            <person name="Sugimoto N."/>
            <person name="Sugita M."/>
            <person name="Sumikawa N."/>
            <person name="Tanurdzic M."/>
            <person name="Theissen G."/>
            <person name="Ulvskov P."/>
            <person name="Wakazuki S."/>
            <person name="Weng J.K."/>
            <person name="Willats W.W."/>
            <person name="Wipf D."/>
            <person name="Wolf P.G."/>
            <person name="Yang L."/>
            <person name="Zimmer A.D."/>
            <person name="Zhu Q."/>
            <person name="Mitros T."/>
            <person name="Hellsten U."/>
            <person name="Loque D."/>
            <person name="Otillar R."/>
            <person name="Salamov A."/>
            <person name="Schmutz J."/>
            <person name="Shapiro H."/>
            <person name="Lindquist E."/>
            <person name="Lucas S."/>
            <person name="Rokhsar D."/>
            <person name="Grigoriev I.V."/>
        </authorList>
    </citation>
    <scope>NUCLEOTIDE SEQUENCE [LARGE SCALE GENOMIC DNA]</scope>
</reference>
<evidence type="ECO:0000313" key="8">
    <source>
        <dbReference type="EMBL" id="EFJ13288.1"/>
    </source>
</evidence>
<dbReference type="OMA" id="MSVGIMM"/>
<dbReference type="GO" id="GO:0005458">
    <property type="term" value="F:GDP-mannose transmembrane transporter activity"/>
    <property type="evidence" value="ECO:0000318"/>
    <property type="project" value="GO_Central"/>
</dbReference>
<feature type="transmembrane region" description="Helical" evidence="6">
    <location>
        <begin position="288"/>
        <end position="312"/>
    </location>
</feature>
<feature type="domain" description="Sugar phosphate transporter" evidence="7">
    <location>
        <begin position="75"/>
        <end position="354"/>
    </location>
</feature>
<organism evidence="9">
    <name type="scientific">Selaginella moellendorffii</name>
    <name type="common">Spikemoss</name>
    <dbReference type="NCBI Taxonomy" id="88036"/>
    <lineage>
        <taxon>Eukaryota</taxon>
        <taxon>Viridiplantae</taxon>
        <taxon>Streptophyta</taxon>
        <taxon>Embryophyta</taxon>
        <taxon>Tracheophyta</taxon>
        <taxon>Lycopodiopsida</taxon>
        <taxon>Selaginellales</taxon>
        <taxon>Selaginellaceae</taxon>
        <taxon>Selaginella</taxon>
    </lineage>
</organism>
<keyword evidence="3 6" id="KW-1133">Transmembrane helix</keyword>
<evidence type="ECO:0000256" key="2">
    <source>
        <dbReference type="ARBA" id="ARBA00022692"/>
    </source>
</evidence>
<dbReference type="PANTHER" id="PTHR11132">
    <property type="entry name" value="SOLUTE CARRIER FAMILY 35"/>
    <property type="match status" value="1"/>
</dbReference>
<dbReference type="STRING" id="88036.D8SQM2"/>
<dbReference type="OrthoDB" id="417037at2759"/>
<evidence type="ECO:0000256" key="3">
    <source>
        <dbReference type="ARBA" id="ARBA00022989"/>
    </source>
</evidence>
<protein>
    <recommendedName>
        <fullName evidence="7">Sugar phosphate transporter domain-containing protein</fullName>
    </recommendedName>
</protein>
<evidence type="ECO:0000256" key="4">
    <source>
        <dbReference type="ARBA" id="ARBA00023136"/>
    </source>
</evidence>
<proteinExistence type="predicted"/>
<feature type="transmembrane region" description="Helical" evidence="6">
    <location>
        <begin position="344"/>
        <end position="363"/>
    </location>
</feature>
<dbReference type="InterPro" id="IPR004853">
    <property type="entry name" value="Sugar_P_trans_dom"/>
</dbReference>
<keyword evidence="2 6" id="KW-0812">Transmembrane</keyword>
<dbReference type="eggNOG" id="KOG1444">
    <property type="taxonomic scope" value="Eukaryota"/>
</dbReference>
<feature type="transmembrane region" description="Helical" evidence="6">
    <location>
        <begin position="251"/>
        <end position="272"/>
    </location>
</feature>
<accession>D8SQM2</accession>
<evidence type="ECO:0000256" key="6">
    <source>
        <dbReference type="SAM" id="Phobius"/>
    </source>
</evidence>
<sequence length="368" mass="39961">MVLRNGADDLENAALNGSNPVNGVPNSPRGGIRRAHSARIVPGSRLSSALEDLDVEGDEKNSRKSRHQAVVSGLAYCASSCSMILLNKYLLSGYNFNAGISLMFYQNLISVIAVVILSCLGAITIEPITWKLVRVWFPVNVIFVGMLVSSIYSLKNMNVAMVTILKNMTNIVTALGEMYLFGKHHNRKVWGSLLLMVLSAVAGGFTDLSFHGVGYAWQILNCFLTAAYSLTLRKVMDTAKQATKSGNLGEFSMVLLNNSLSLPLGLVLILLFNEIEYLSTLPILSLPTFWLVITLSGLFGLAISFTSMWFLYQTSPTTYSLVGSLNKIPLSIAGIALFRVPTSLPNLLSIIFGLFAGVVFAKAKMSSK</sequence>
<feature type="transmembrane region" description="Helical" evidence="6">
    <location>
        <begin position="160"/>
        <end position="182"/>
    </location>
</feature>
<dbReference type="Gramene" id="EFJ13288">
    <property type="protein sequence ID" value="EFJ13288"/>
    <property type="gene ID" value="SELMODRAFT_424656"/>
</dbReference>
<evidence type="ECO:0000313" key="9">
    <source>
        <dbReference type="Proteomes" id="UP000001514"/>
    </source>
</evidence>
<dbReference type="KEGG" id="smo:SELMODRAFT_424656"/>
<dbReference type="GO" id="GO:0015297">
    <property type="term" value="F:antiporter activity"/>
    <property type="evidence" value="ECO:0000318"/>
    <property type="project" value="GO_Central"/>
</dbReference>
<feature type="transmembrane region" description="Helical" evidence="6">
    <location>
        <begin position="212"/>
        <end position="230"/>
    </location>
</feature>
<dbReference type="HOGENOM" id="CLU_025360_0_1_1"/>
<dbReference type="FunCoup" id="D8SQM2">
    <property type="interactions" value="2559"/>
</dbReference>
<dbReference type="Pfam" id="PF03151">
    <property type="entry name" value="TPT"/>
    <property type="match status" value="1"/>
</dbReference>
<feature type="transmembrane region" description="Helical" evidence="6">
    <location>
        <begin position="189"/>
        <end position="206"/>
    </location>
</feature>
<feature type="transmembrane region" description="Helical" evidence="6">
    <location>
        <begin position="319"/>
        <end position="338"/>
    </location>
</feature>
<dbReference type="Proteomes" id="UP000001514">
    <property type="component" value="Unassembled WGS sequence"/>
</dbReference>
<feature type="transmembrane region" description="Helical" evidence="6">
    <location>
        <begin position="135"/>
        <end position="154"/>
    </location>
</feature>
<name>D8SQM2_SELML</name>
<keyword evidence="4 6" id="KW-0472">Membrane</keyword>
<feature type="compositionally biased region" description="Polar residues" evidence="5">
    <location>
        <begin position="15"/>
        <end position="25"/>
    </location>
</feature>
<dbReference type="InterPro" id="IPR050186">
    <property type="entry name" value="TPT_transporter"/>
</dbReference>
<comment type="subcellular location">
    <subcellularLocation>
        <location evidence="1">Membrane</location>
        <topology evidence="1">Multi-pass membrane protein</topology>
    </subcellularLocation>
</comment>
<evidence type="ECO:0000256" key="1">
    <source>
        <dbReference type="ARBA" id="ARBA00004141"/>
    </source>
</evidence>
<dbReference type="EMBL" id="GL377634">
    <property type="protein sequence ID" value="EFJ13288.1"/>
    <property type="molecule type" value="Genomic_DNA"/>
</dbReference>
<gene>
    <name evidence="8" type="ORF">SELMODRAFT_424656</name>
</gene>
<feature type="transmembrane region" description="Helical" evidence="6">
    <location>
        <begin position="103"/>
        <end position="123"/>
    </location>
</feature>
<dbReference type="GO" id="GO:0005794">
    <property type="term" value="C:Golgi apparatus"/>
    <property type="evidence" value="ECO:0000318"/>
    <property type="project" value="GO_Central"/>
</dbReference>
<dbReference type="GO" id="GO:0016020">
    <property type="term" value="C:membrane"/>
    <property type="evidence" value="ECO:0007669"/>
    <property type="project" value="UniProtKB-SubCell"/>
</dbReference>
<feature type="transmembrane region" description="Helical" evidence="6">
    <location>
        <begin position="69"/>
        <end position="91"/>
    </location>
</feature>
<evidence type="ECO:0000259" key="7">
    <source>
        <dbReference type="Pfam" id="PF03151"/>
    </source>
</evidence>